<gene>
    <name evidence="2" type="ORF">AKJ52_02205</name>
</gene>
<evidence type="ECO:0000313" key="3">
    <source>
        <dbReference type="Proteomes" id="UP000070404"/>
    </source>
</evidence>
<organism evidence="2 3">
    <name type="scientific">candidate division MSBL1 archaeon SCGC-AAA382C18</name>
    <dbReference type="NCBI Taxonomy" id="1698281"/>
    <lineage>
        <taxon>Archaea</taxon>
        <taxon>Methanobacteriati</taxon>
        <taxon>Methanobacteriota</taxon>
        <taxon>candidate division MSBL1</taxon>
    </lineage>
</organism>
<name>A0A133VJ16_9EURY</name>
<keyword evidence="3" id="KW-1185">Reference proteome</keyword>
<comment type="caution">
    <text evidence="2">The sequence shown here is derived from an EMBL/GenBank/DDBJ whole genome shotgun (WGS) entry which is preliminary data.</text>
</comment>
<evidence type="ECO:0000313" key="2">
    <source>
        <dbReference type="EMBL" id="KXB06448.1"/>
    </source>
</evidence>
<accession>A0A133VJ16</accession>
<feature type="region of interest" description="Disordered" evidence="1">
    <location>
        <begin position="1"/>
        <end position="88"/>
    </location>
</feature>
<protein>
    <submittedName>
        <fullName evidence="2">Uncharacterized protein</fullName>
    </submittedName>
</protein>
<proteinExistence type="predicted"/>
<sequence length="88" mass="9843">MTEPNHRPSRPSPKNRDKTPSGKHPKPQKLQTPNPTDQKQKTAEIPQTPPTTNKKSPKKEKLPPRRKENPTCVGTELGADMSILFSIP</sequence>
<feature type="compositionally biased region" description="Basic and acidic residues" evidence="1">
    <location>
        <begin position="59"/>
        <end position="69"/>
    </location>
</feature>
<dbReference type="Proteomes" id="UP000070404">
    <property type="component" value="Unassembled WGS sequence"/>
</dbReference>
<reference evidence="2 3" key="1">
    <citation type="journal article" date="2016" name="Sci. Rep.">
        <title>Metabolic traits of an uncultured archaeal lineage -MSBL1- from brine pools of the Red Sea.</title>
        <authorList>
            <person name="Mwirichia R."/>
            <person name="Alam I."/>
            <person name="Rashid M."/>
            <person name="Vinu M."/>
            <person name="Ba-Alawi W."/>
            <person name="Anthony Kamau A."/>
            <person name="Kamanda Ngugi D."/>
            <person name="Goker M."/>
            <person name="Klenk H.P."/>
            <person name="Bajic V."/>
            <person name="Stingl U."/>
        </authorList>
    </citation>
    <scope>NUCLEOTIDE SEQUENCE [LARGE SCALE GENOMIC DNA]</scope>
    <source>
        <strain evidence="2">SCGC-AAA382C18</strain>
    </source>
</reference>
<evidence type="ECO:0000256" key="1">
    <source>
        <dbReference type="SAM" id="MobiDB-lite"/>
    </source>
</evidence>
<dbReference type="EMBL" id="LHYF01000038">
    <property type="protein sequence ID" value="KXB06448.1"/>
    <property type="molecule type" value="Genomic_DNA"/>
</dbReference>
<dbReference type="AlphaFoldDB" id="A0A133VJ16"/>